<dbReference type="PANTHER" id="PTHR10584">
    <property type="entry name" value="SUGAR KINASE"/>
    <property type="match status" value="1"/>
</dbReference>
<dbReference type="GO" id="GO:0016301">
    <property type="term" value="F:kinase activity"/>
    <property type="evidence" value="ECO:0007669"/>
    <property type="project" value="UniProtKB-KW"/>
</dbReference>
<keyword evidence="1" id="KW-0808">Transferase</keyword>
<evidence type="ECO:0000256" key="2">
    <source>
        <dbReference type="ARBA" id="ARBA00022777"/>
    </source>
</evidence>
<accession>A0A1M6L6V5</accession>
<keyword evidence="5" id="KW-1185">Reference proteome</keyword>
<dbReference type="Gene3D" id="3.40.1190.20">
    <property type="match status" value="1"/>
</dbReference>
<dbReference type="InterPro" id="IPR011611">
    <property type="entry name" value="PfkB_dom"/>
</dbReference>
<evidence type="ECO:0000259" key="3">
    <source>
        <dbReference type="Pfam" id="PF00294"/>
    </source>
</evidence>
<reference evidence="4 5" key="1">
    <citation type="submission" date="2016-11" db="EMBL/GenBank/DDBJ databases">
        <authorList>
            <person name="Jaros S."/>
            <person name="Januszkiewicz K."/>
            <person name="Wedrychowicz H."/>
        </authorList>
    </citation>
    <scope>NUCLEOTIDE SEQUENCE [LARGE SCALE GENOMIC DNA]</scope>
    <source>
        <strain evidence="4 5">DSM 15970</strain>
    </source>
</reference>
<dbReference type="Pfam" id="PF00294">
    <property type="entry name" value="PfkB"/>
    <property type="match status" value="1"/>
</dbReference>
<dbReference type="InterPro" id="IPR002173">
    <property type="entry name" value="Carboh/pur_kinase_PfkB_CS"/>
</dbReference>
<dbReference type="CDD" id="cd01941">
    <property type="entry name" value="YeiC_kinase_like"/>
    <property type="match status" value="1"/>
</dbReference>
<dbReference type="PROSITE" id="PS00583">
    <property type="entry name" value="PFKB_KINASES_1"/>
    <property type="match status" value="1"/>
</dbReference>
<dbReference type="EMBL" id="FQYT01000032">
    <property type="protein sequence ID" value="SHJ66978.1"/>
    <property type="molecule type" value="Genomic_DNA"/>
</dbReference>
<sequence length="305" mass="32401">MAYIVVIGGANMDIGGRSDHPLIQKDSNPGRVTMSLGGVGRNIAHNSALLGLNVKLLTALGDDLNAQKIKDHCRQVQIDISSSIIIPDASTSTYLFINDHDGDMALALSDMNIYSYITSGSLSRQMELINGAGLVIIDTNIPAQSIEFLLDHCNVPVFADPVSRTKAERLLPVIGKLHTVCPNILEAEILSGVKINNPEDILLAASRLLESGLSQVFITRGSDGVYCANGNETFQQPTLTTNIVNATGAGDAFAASLAFSFLRGLSLQETALVGSAASAIALESTETINPLLSLDEIRKRVPVTF</sequence>
<feature type="domain" description="Carbohydrate kinase PfkB" evidence="3">
    <location>
        <begin position="1"/>
        <end position="291"/>
    </location>
</feature>
<dbReference type="InterPro" id="IPR029056">
    <property type="entry name" value="Ribokinase-like"/>
</dbReference>
<organism evidence="4 5">
    <name type="scientific">Parasporobacterium paucivorans DSM 15970</name>
    <dbReference type="NCBI Taxonomy" id="1122934"/>
    <lineage>
        <taxon>Bacteria</taxon>
        <taxon>Bacillati</taxon>
        <taxon>Bacillota</taxon>
        <taxon>Clostridia</taxon>
        <taxon>Lachnospirales</taxon>
        <taxon>Lachnospiraceae</taxon>
        <taxon>Parasporobacterium</taxon>
    </lineage>
</organism>
<dbReference type="AlphaFoldDB" id="A0A1M6L6V5"/>
<keyword evidence="2 4" id="KW-0418">Kinase</keyword>
<dbReference type="STRING" id="1122934.SAMN02745691_02345"/>
<name>A0A1M6L6V5_9FIRM</name>
<dbReference type="RefSeq" id="WP_073994586.1">
    <property type="nucleotide sequence ID" value="NZ_FQYT01000032.1"/>
</dbReference>
<gene>
    <name evidence="4" type="ORF">SAMN02745691_02345</name>
</gene>
<dbReference type="PANTHER" id="PTHR10584:SF166">
    <property type="entry name" value="RIBOKINASE"/>
    <property type="match status" value="1"/>
</dbReference>
<evidence type="ECO:0000313" key="5">
    <source>
        <dbReference type="Proteomes" id="UP000184342"/>
    </source>
</evidence>
<protein>
    <submittedName>
        <fullName evidence="4">Pseudouridine kinase</fullName>
    </submittedName>
</protein>
<proteinExistence type="predicted"/>
<dbReference type="SUPFAM" id="SSF53613">
    <property type="entry name" value="Ribokinase-like"/>
    <property type="match status" value="1"/>
</dbReference>
<evidence type="ECO:0000313" key="4">
    <source>
        <dbReference type="EMBL" id="SHJ66978.1"/>
    </source>
</evidence>
<evidence type="ECO:0000256" key="1">
    <source>
        <dbReference type="ARBA" id="ARBA00022679"/>
    </source>
</evidence>
<dbReference type="Proteomes" id="UP000184342">
    <property type="component" value="Unassembled WGS sequence"/>
</dbReference>